<gene>
    <name evidence="2" type="ORF">C8D77_105203</name>
</gene>
<evidence type="ECO:0000313" key="2">
    <source>
        <dbReference type="EMBL" id="PWJ90310.1"/>
    </source>
</evidence>
<dbReference type="AlphaFoldDB" id="A0A8E2WAW4"/>
<dbReference type="PANTHER" id="PTHR37017:SF11">
    <property type="entry name" value="ESTERASE_LIPASE_THIOESTERASE DOMAIN-CONTAINING PROTEIN"/>
    <property type="match status" value="1"/>
</dbReference>
<protein>
    <submittedName>
        <fullName evidence="2">Alpha/beta hydrolase family protein</fullName>
    </submittedName>
</protein>
<evidence type="ECO:0000313" key="3">
    <source>
        <dbReference type="Proteomes" id="UP000245631"/>
    </source>
</evidence>
<accession>A0A8E2WAW4</accession>
<keyword evidence="2" id="KW-0378">Hydrolase</keyword>
<evidence type="ECO:0000259" key="1">
    <source>
        <dbReference type="Pfam" id="PF12697"/>
    </source>
</evidence>
<dbReference type="GeneID" id="61053413"/>
<dbReference type="RefSeq" id="WP_109667178.1">
    <property type="nucleotide sequence ID" value="NZ_QGGH01000005.1"/>
</dbReference>
<dbReference type="PANTHER" id="PTHR37017">
    <property type="entry name" value="AB HYDROLASE-1 DOMAIN-CONTAINING PROTEIN-RELATED"/>
    <property type="match status" value="1"/>
</dbReference>
<dbReference type="Pfam" id="PF12697">
    <property type="entry name" value="Abhydrolase_6"/>
    <property type="match status" value="1"/>
</dbReference>
<reference evidence="2 3" key="1">
    <citation type="submission" date="2018-05" db="EMBL/GenBank/DDBJ databases">
        <title>Genomic Encyclopedia of Type Strains, Phase IV (KMG-IV): sequencing the most valuable type-strain genomes for metagenomic binning, comparative biology and taxonomic classification.</title>
        <authorList>
            <person name="Goeker M."/>
        </authorList>
    </citation>
    <scope>NUCLEOTIDE SEQUENCE [LARGE SCALE GENOMIC DNA]</scope>
    <source>
        <strain evidence="2 3">DSM 2626</strain>
    </source>
</reference>
<comment type="caution">
    <text evidence="2">The sequence shown here is derived from an EMBL/GenBank/DDBJ whole genome shotgun (WGS) entry which is preliminary data.</text>
</comment>
<dbReference type="EMBL" id="QGGH01000005">
    <property type="protein sequence ID" value="PWJ90310.1"/>
    <property type="molecule type" value="Genomic_DNA"/>
</dbReference>
<dbReference type="Gene3D" id="3.40.50.1820">
    <property type="entry name" value="alpha/beta hydrolase"/>
    <property type="match status" value="1"/>
</dbReference>
<dbReference type="InterPro" id="IPR052897">
    <property type="entry name" value="Sec-Metab_Biosynth_Hydrolase"/>
</dbReference>
<dbReference type="SUPFAM" id="SSF53474">
    <property type="entry name" value="alpha/beta-Hydrolases"/>
    <property type="match status" value="1"/>
</dbReference>
<proteinExistence type="predicted"/>
<dbReference type="Proteomes" id="UP000245631">
    <property type="component" value="Unassembled WGS sequence"/>
</dbReference>
<organism evidence="2 3">
    <name type="scientific">Rhizobium loti</name>
    <name type="common">Mesorhizobium loti</name>
    <dbReference type="NCBI Taxonomy" id="381"/>
    <lineage>
        <taxon>Bacteria</taxon>
        <taxon>Pseudomonadati</taxon>
        <taxon>Pseudomonadota</taxon>
        <taxon>Alphaproteobacteria</taxon>
        <taxon>Hyphomicrobiales</taxon>
        <taxon>Phyllobacteriaceae</taxon>
        <taxon>Mesorhizobium</taxon>
    </lineage>
</organism>
<dbReference type="InterPro" id="IPR029058">
    <property type="entry name" value="AB_hydrolase_fold"/>
</dbReference>
<feature type="domain" description="AB hydrolase-1" evidence="1">
    <location>
        <begin position="4"/>
        <end position="228"/>
    </location>
</feature>
<dbReference type="GO" id="GO:0016787">
    <property type="term" value="F:hydrolase activity"/>
    <property type="evidence" value="ECO:0007669"/>
    <property type="project" value="UniProtKB-KW"/>
</dbReference>
<dbReference type="InterPro" id="IPR000073">
    <property type="entry name" value="AB_hydrolase_1"/>
</dbReference>
<name>A0A8E2WAW4_RHILI</name>
<sequence>MTTFVMVHGAWHGGWCWRKLAQSLKVPGSDLYTPTLTGLGERAHLASPDIDLETHICDVLGVLETDDLRDVVLVGHSYAGIVVSAAADRAAGRVARVIYLDAIVPRDGQCLYDCASAQAKDYFEEQARVGGEGWRIPASAATVQFLGLKEEKDVSWVMPRLTAHPIRTFREPVKLSASFPQVPRTYVNCIGDKALGQPKSAQAADIEDYHELRTGHDAMVTAPDDVAELLSRIAEDTTA</sequence>